<comment type="caution">
    <text evidence="2">The sequence shown here is derived from an EMBL/GenBank/DDBJ whole genome shotgun (WGS) entry which is preliminary data.</text>
</comment>
<reference evidence="3" key="1">
    <citation type="journal article" date="2019" name="Int. J. Syst. Evol. Microbiol.">
        <title>The Global Catalogue of Microorganisms (GCM) 10K type strain sequencing project: providing services to taxonomists for standard genome sequencing and annotation.</title>
        <authorList>
            <consortium name="The Broad Institute Genomics Platform"/>
            <consortium name="The Broad Institute Genome Sequencing Center for Infectious Disease"/>
            <person name="Wu L."/>
            <person name="Ma J."/>
        </authorList>
    </citation>
    <scope>NUCLEOTIDE SEQUENCE [LARGE SCALE GENOMIC DNA]</scope>
    <source>
        <strain evidence="3">KCTC 23701</strain>
    </source>
</reference>
<sequence length="91" mass="10183">MSLLTLLACIAMLMAIGRILFYQRAGASFRRHHSVMAWVVLACMIFSAGGILLGWYPVVPRGMDLLVILFCAKVWRDKGNVARVFGDGPWR</sequence>
<dbReference type="Proteomes" id="UP000604737">
    <property type="component" value="Unassembled WGS sequence"/>
</dbReference>
<evidence type="ECO:0008006" key="4">
    <source>
        <dbReference type="Google" id="ProtNLM"/>
    </source>
</evidence>
<protein>
    <recommendedName>
        <fullName evidence="4">Phage holin family protein</fullName>
    </recommendedName>
</protein>
<evidence type="ECO:0000256" key="1">
    <source>
        <dbReference type="SAM" id="Phobius"/>
    </source>
</evidence>
<accession>A0ABQ3GXK2</accession>
<keyword evidence="1" id="KW-0472">Membrane</keyword>
<keyword evidence="3" id="KW-1185">Reference proteome</keyword>
<organism evidence="2 3">
    <name type="scientific">Jeongeupia chitinilytica</name>
    <dbReference type="NCBI Taxonomy" id="1041641"/>
    <lineage>
        <taxon>Bacteria</taxon>
        <taxon>Pseudomonadati</taxon>
        <taxon>Pseudomonadota</taxon>
        <taxon>Betaproteobacteria</taxon>
        <taxon>Neisseriales</taxon>
        <taxon>Chitinibacteraceae</taxon>
        <taxon>Jeongeupia</taxon>
    </lineage>
</organism>
<dbReference type="InterPro" id="IPR008473">
    <property type="entry name" value="Phage_holin_3_7"/>
</dbReference>
<name>A0ABQ3GXK2_9NEIS</name>
<gene>
    <name evidence="2" type="ORF">GCM10007350_11850</name>
</gene>
<dbReference type="EMBL" id="BMYO01000003">
    <property type="protein sequence ID" value="GHD59877.1"/>
    <property type="molecule type" value="Genomic_DNA"/>
</dbReference>
<dbReference type="Pfam" id="PF05449">
    <property type="entry name" value="Phage_holin_3_7"/>
    <property type="match status" value="1"/>
</dbReference>
<keyword evidence="1" id="KW-1133">Transmembrane helix</keyword>
<evidence type="ECO:0000313" key="3">
    <source>
        <dbReference type="Proteomes" id="UP000604737"/>
    </source>
</evidence>
<evidence type="ECO:0000313" key="2">
    <source>
        <dbReference type="EMBL" id="GHD59877.1"/>
    </source>
</evidence>
<dbReference type="RefSeq" id="WP_189459261.1">
    <property type="nucleotide sequence ID" value="NZ_BMYO01000003.1"/>
</dbReference>
<keyword evidence="1" id="KW-0812">Transmembrane</keyword>
<proteinExistence type="predicted"/>
<feature type="transmembrane region" description="Helical" evidence="1">
    <location>
        <begin position="33"/>
        <end position="56"/>
    </location>
</feature>